<evidence type="ECO:0000313" key="7">
    <source>
        <dbReference type="EMBL" id="TDU26752.1"/>
    </source>
</evidence>
<gene>
    <name evidence="7" type="ORF">DFR24_3782</name>
</gene>
<dbReference type="InterPro" id="IPR036909">
    <property type="entry name" value="Cyt_c-like_dom_sf"/>
</dbReference>
<reference evidence="7 8" key="1">
    <citation type="submission" date="2019-03" db="EMBL/GenBank/DDBJ databases">
        <title>Genomic Encyclopedia of Type Strains, Phase IV (KMG-IV): sequencing the most valuable type-strain genomes for metagenomic binning, comparative biology and taxonomic classification.</title>
        <authorList>
            <person name="Goeker M."/>
        </authorList>
    </citation>
    <scope>NUCLEOTIDE SEQUENCE [LARGE SCALE GENOMIC DNA]</scope>
    <source>
        <strain evidence="7 8">DSM 26377</strain>
    </source>
</reference>
<dbReference type="RefSeq" id="WP_133882922.1">
    <property type="nucleotide sequence ID" value="NZ_MWIN01000007.1"/>
</dbReference>
<dbReference type="GO" id="GO:0009055">
    <property type="term" value="F:electron transfer activity"/>
    <property type="evidence" value="ECO:0007669"/>
    <property type="project" value="InterPro"/>
</dbReference>
<evidence type="ECO:0000256" key="1">
    <source>
        <dbReference type="ARBA" id="ARBA00022617"/>
    </source>
</evidence>
<dbReference type="GO" id="GO:0020037">
    <property type="term" value="F:heme binding"/>
    <property type="evidence" value="ECO:0007669"/>
    <property type="project" value="InterPro"/>
</dbReference>
<dbReference type="Gene3D" id="1.10.760.10">
    <property type="entry name" value="Cytochrome c-like domain"/>
    <property type="match status" value="1"/>
</dbReference>
<evidence type="ECO:0000256" key="3">
    <source>
        <dbReference type="ARBA" id="ARBA00023004"/>
    </source>
</evidence>
<dbReference type="OrthoDB" id="188778at2"/>
<name>A0A4R7P0G7_9GAMM</name>
<keyword evidence="8" id="KW-1185">Reference proteome</keyword>
<keyword evidence="5" id="KW-0732">Signal</keyword>
<feature type="chain" id="PRO_5030099517" evidence="5">
    <location>
        <begin position="22"/>
        <end position="94"/>
    </location>
</feature>
<keyword evidence="3 4" id="KW-0408">Iron</keyword>
<feature type="signal peptide" evidence="5">
    <location>
        <begin position="1"/>
        <end position="21"/>
    </location>
</feature>
<dbReference type="InterPro" id="IPR009056">
    <property type="entry name" value="Cyt_c-like_dom"/>
</dbReference>
<dbReference type="EMBL" id="SOBT01000010">
    <property type="protein sequence ID" value="TDU26752.1"/>
    <property type="molecule type" value="Genomic_DNA"/>
</dbReference>
<evidence type="ECO:0000259" key="6">
    <source>
        <dbReference type="PROSITE" id="PS51007"/>
    </source>
</evidence>
<dbReference type="GO" id="GO:0046872">
    <property type="term" value="F:metal ion binding"/>
    <property type="evidence" value="ECO:0007669"/>
    <property type="project" value="UniProtKB-KW"/>
</dbReference>
<feature type="domain" description="Cytochrome c" evidence="6">
    <location>
        <begin position="16"/>
        <end position="93"/>
    </location>
</feature>
<dbReference type="SUPFAM" id="SSF46626">
    <property type="entry name" value="Cytochrome c"/>
    <property type="match status" value="1"/>
</dbReference>
<organism evidence="7 8">
    <name type="scientific">Panacagrimonas perspica</name>
    <dbReference type="NCBI Taxonomy" id="381431"/>
    <lineage>
        <taxon>Bacteria</taxon>
        <taxon>Pseudomonadati</taxon>
        <taxon>Pseudomonadota</taxon>
        <taxon>Gammaproteobacteria</taxon>
        <taxon>Nevskiales</taxon>
        <taxon>Nevskiaceae</taxon>
        <taxon>Panacagrimonas</taxon>
    </lineage>
</organism>
<accession>A0A4R7P0G7</accession>
<protein>
    <submittedName>
        <fullName evidence="7">Cytochrome c553</fullName>
    </submittedName>
</protein>
<dbReference type="AlphaFoldDB" id="A0A4R7P0G7"/>
<evidence type="ECO:0000256" key="5">
    <source>
        <dbReference type="SAM" id="SignalP"/>
    </source>
</evidence>
<keyword evidence="1 4" id="KW-0349">Heme</keyword>
<evidence type="ECO:0000313" key="8">
    <source>
        <dbReference type="Proteomes" id="UP000295341"/>
    </source>
</evidence>
<keyword evidence="2 4" id="KW-0479">Metal-binding</keyword>
<dbReference type="Proteomes" id="UP000295341">
    <property type="component" value="Unassembled WGS sequence"/>
</dbReference>
<comment type="caution">
    <text evidence="7">The sequence shown here is derived from an EMBL/GenBank/DDBJ whole genome shotgun (WGS) entry which is preliminary data.</text>
</comment>
<proteinExistence type="predicted"/>
<evidence type="ECO:0000256" key="4">
    <source>
        <dbReference type="PROSITE-ProRule" id="PRU00433"/>
    </source>
</evidence>
<evidence type="ECO:0000256" key="2">
    <source>
        <dbReference type="ARBA" id="ARBA00022723"/>
    </source>
</evidence>
<dbReference type="PROSITE" id="PS51007">
    <property type="entry name" value="CYTC"/>
    <property type="match status" value="1"/>
</dbReference>
<sequence length="94" mass="10013">MHRLAVLALACLLLATPTTRAQDSLSLSCAVCHGARNAPSTVPSFYGMSTAQIESALRDFRSGAREGTAMPRLAKAMSDDEIRALAYEFGAPVR</sequence>